<dbReference type="PANTHER" id="PTHR14187">
    <property type="entry name" value="ALPHA KINASE/ELONGATION FACTOR 2 KINASE"/>
    <property type="match status" value="1"/>
</dbReference>
<dbReference type="InterPro" id="IPR043129">
    <property type="entry name" value="ATPase_NBD"/>
</dbReference>
<dbReference type="SUPFAM" id="SSF53067">
    <property type="entry name" value="Actin-like ATPase domain"/>
    <property type="match status" value="1"/>
</dbReference>
<gene>
    <name evidence="1" type="ORF">CSSPJE1EN2_LOCUS3355</name>
</gene>
<dbReference type="PANTHER" id="PTHR14187:SF5">
    <property type="entry name" value="HEAT SHOCK 70 KDA PROTEIN 12A"/>
    <property type="match status" value="1"/>
</dbReference>
<organism evidence="1 2">
    <name type="scientific">Sphagnum jensenii</name>
    <dbReference type="NCBI Taxonomy" id="128206"/>
    <lineage>
        <taxon>Eukaryota</taxon>
        <taxon>Viridiplantae</taxon>
        <taxon>Streptophyta</taxon>
        <taxon>Embryophyta</taxon>
        <taxon>Bryophyta</taxon>
        <taxon>Sphagnophytina</taxon>
        <taxon>Sphagnopsida</taxon>
        <taxon>Sphagnales</taxon>
        <taxon>Sphagnaceae</taxon>
        <taxon>Sphagnum</taxon>
    </lineage>
</organism>
<accession>A0ABP1ACU8</accession>
<evidence type="ECO:0000313" key="1">
    <source>
        <dbReference type="EMBL" id="CAK9860360.1"/>
    </source>
</evidence>
<proteinExistence type="predicted"/>
<name>A0ABP1ACU8_9BRYO</name>
<evidence type="ECO:0000313" key="2">
    <source>
        <dbReference type="Proteomes" id="UP001497522"/>
    </source>
</evidence>
<sequence length="181" mass="20077">MKVIFDPVVESILELITVQMAQMDDIKLMMVVGGFAASPYLMKRINDTFIHQVKEVISPPDSGSAVCKGPVALGINKESIMSRIAGKTYGIDFSPLFDAQLDPLEYMDSQKNPRYTTDEGTVLEGTMVVDMSKNLEPGKDRKVEVSMFFGRTSIEVKAHGINFGDHKGHCMLPVNMESNWV</sequence>
<reference evidence="1" key="1">
    <citation type="submission" date="2024-03" db="EMBL/GenBank/DDBJ databases">
        <authorList>
            <consortium name="ELIXIR-Norway"/>
            <consortium name="Elixir Norway"/>
        </authorList>
    </citation>
    <scope>NUCLEOTIDE SEQUENCE</scope>
</reference>
<dbReference type="EMBL" id="OZ023712">
    <property type="protein sequence ID" value="CAK9860360.1"/>
    <property type="molecule type" value="Genomic_DNA"/>
</dbReference>
<dbReference type="Proteomes" id="UP001497522">
    <property type="component" value="Chromosome 11"/>
</dbReference>
<keyword evidence="2" id="KW-1185">Reference proteome</keyword>
<protein>
    <submittedName>
        <fullName evidence="1">Uncharacterized protein</fullName>
    </submittedName>
</protein>